<gene>
    <name evidence="12" type="ORF">CP98_04243</name>
</gene>
<reference evidence="12 13" key="1">
    <citation type="submission" date="2014-03" db="EMBL/GenBank/DDBJ databases">
        <title>Genome sequence of Sphingobium yanoikuyae B1.</title>
        <authorList>
            <person name="Gan H.M."/>
            <person name="Gan H.Y."/>
            <person name="Savka M.A."/>
        </authorList>
    </citation>
    <scope>NUCLEOTIDE SEQUENCE [LARGE SCALE GENOMIC DNA]</scope>
    <source>
        <strain evidence="12 13">B1</strain>
    </source>
</reference>
<dbReference type="InterPro" id="IPR005846">
    <property type="entry name" value="A-D-PHexomutase_a/b/a-III"/>
</dbReference>
<dbReference type="InterPro" id="IPR050060">
    <property type="entry name" value="Phosphoglucosamine_mutase"/>
</dbReference>
<feature type="domain" description="Alpha-D-phosphohexomutase alpha/beta/alpha" evidence="10">
    <location>
        <begin position="172"/>
        <end position="269"/>
    </location>
</feature>
<evidence type="ECO:0000259" key="11">
    <source>
        <dbReference type="Pfam" id="PF02880"/>
    </source>
</evidence>
<evidence type="ECO:0000313" key="13">
    <source>
        <dbReference type="Proteomes" id="UP000028534"/>
    </source>
</evidence>
<dbReference type="GO" id="GO:0008966">
    <property type="term" value="F:phosphoglucosamine mutase activity"/>
    <property type="evidence" value="ECO:0007669"/>
    <property type="project" value="TreeGrafter"/>
</dbReference>
<dbReference type="GO" id="GO:0006048">
    <property type="term" value="P:UDP-N-acetylglucosamine biosynthetic process"/>
    <property type="evidence" value="ECO:0007669"/>
    <property type="project" value="TreeGrafter"/>
</dbReference>
<evidence type="ECO:0000259" key="9">
    <source>
        <dbReference type="Pfam" id="PF02878"/>
    </source>
</evidence>
<proteinExistence type="inferred from homology"/>
<dbReference type="Gene3D" id="3.30.310.50">
    <property type="entry name" value="Alpha-D-phosphohexomutase, C-terminal domain"/>
    <property type="match status" value="1"/>
</dbReference>
<sequence length="495" mass="52941">MPQFLSIADLMTNSGVAFGTSGARGLVSGMTDRICFAYTAAFLQHMASVGQFAPGTRVAIAGDLRPSTPRIMAACAAAIHFKGGEVDDCGFVPSPAVAMYGFTHHIPSLMVTGSHIPDDRNGIKFNRIDGEVLKPDEQAIRAQNIDMPDLFDDRGMLRAAPPQGALVDAVTPYIARYVDFFGNQALAGLKLGVYQHSAVGRDILVQLVEALGGQALPLGRADHFIPVDTEAVRPEDQLLARDWAKKLGLDAILSTDGDSDRPLLADEAGAWMRGDVLGILCARALGIKTIATPVSSNSAVELSGLFSAVRRTRIGSPFVIEAMQKLASEGHLSICGYEANGGFLLATPVKFEGSILPALPTRDAVLPILATLVYARQRGVGLSALLAQLPARYTFSERLQDYPIAQSRALLMHLEEGREEDRVGRLTRMFGSIAGKAVSTDHTDGLRIHFAGGDIIHLRPSGNAPELRCYSESDTSARAVALNGQALQLVRDYIP</sequence>
<comment type="similarity">
    <text evidence="2 7">Belongs to the phosphohexose mutase family.</text>
</comment>
<evidence type="ECO:0000313" key="12">
    <source>
        <dbReference type="EMBL" id="KEZ16349.1"/>
    </source>
</evidence>
<comment type="cofactor">
    <cofactor evidence="1">
        <name>Mg(2+)</name>
        <dbReference type="ChEBI" id="CHEBI:18420"/>
    </cofactor>
</comment>
<evidence type="ECO:0000256" key="1">
    <source>
        <dbReference type="ARBA" id="ARBA00001946"/>
    </source>
</evidence>
<dbReference type="GO" id="GO:0009252">
    <property type="term" value="P:peptidoglycan biosynthetic process"/>
    <property type="evidence" value="ECO:0007669"/>
    <property type="project" value="TreeGrafter"/>
</dbReference>
<name>A0A084EEF7_SPHYA</name>
<dbReference type="GO" id="GO:0005829">
    <property type="term" value="C:cytosol"/>
    <property type="evidence" value="ECO:0007669"/>
    <property type="project" value="TreeGrafter"/>
</dbReference>
<dbReference type="PATRIC" id="fig|13690.10.peg.4365"/>
<dbReference type="GO" id="GO:0005975">
    <property type="term" value="P:carbohydrate metabolic process"/>
    <property type="evidence" value="ECO:0007669"/>
    <property type="project" value="InterPro"/>
</dbReference>
<dbReference type="InterPro" id="IPR005843">
    <property type="entry name" value="A-D-PHexomutase_C"/>
</dbReference>
<keyword evidence="5 7" id="KW-0460">Magnesium</keyword>
<dbReference type="Pfam" id="PF02880">
    <property type="entry name" value="PGM_PMM_III"/>
    <property type="match status" value="1"/>
</dbReference>
<feature type="domain" description="Alpha-D-phosphohexomutase alpha/beta/alpha" evidence="11">
    <location>
        <begin position="274"/>
        <end position="393"/>
    </location>
</feature>
<dbReference type="RefSeq" id="WP_202902480.1">
    <property type="nucleotide sequence ID" value="NZ_JGVR01000034.1"/>
</dbReference>
<dbReference type="Pfam" id="PF00408">
    <property type="entry name" value="PGM_PMM_IV"/>
    <property type="match status" value="1"/>
</dbReference>
<evidence type="ECO:0000256" key="2">
    <source>
        <dbReference type="ARBA" id="ARBA00010231"/>
    </source>
</evidence>
<dbReference type="AlphaFoldDB" id="A0A084EEF7"/>
<evidence type="ECO:0000256" key="6">
    <source>
        <dbReference type="ARBA" id="ARBA00023235"/>
    </source>
</evidence>
<dbReference type="SUPFAM" id="SSF53738">
    <property type="entry name" value="Phosphoglucomutase, first 3 domains"/>
    <property type="match status" value="3"/>
</dbReference>
<dbReference type="InterPro" id="IPR005844">
    <property type="entry name" value="A-D-PHexomutase_a/b/a-I"/>
</dbReference>
<dbReference type="GO" id="GO:0004615">
    <property type="term" value="F:phosphomannomutase activity"/>
    <property type="evidence" value="ECO:0007669"/>
    <property type="project" value="TreeGrafter"/>
</dbReference>
<dbReference type="PANTHER" id="PTHR42946:SF1">
    <property type="entry name" value="PHOSPHOGLUCOMUTASE (ALPHA-D-GLUCOSE-1,6-BISPHOSPHATE-DEPENDENT)"/>
    <property type="match status" value="1"/>
</dbReference>
<dbReference type="Proteomes" id="UP000028534">
    <property type="component" value="Unassembled WGS sequence"/>
</dbReference>
<dbReference type="Pfam" id="PF02878">
    <property type="entry name" value="PGM_PMM_I"/>
    <property type="match status" value="1"/>
</dbReference>
<dbReference type="InterPro" id="IPR016055">
    <property type="entry name" value="A-D-PHexomutase_a/b/a-I/II/III"/>
</dbReference>
<feature type="domain" description="Alpha-D-phosphohexomutase alpha/beta/alpha" evidence="9">
    <location>
        <begin position="17"/>
        <end position="142"/>
    </location>
</feature>
<evidence type="ECO:0000259" key="8">
    <source>
        <dbReference type="Pfam" id="PF00408"/>
    </source>
</evidence>
<feature type="domain" description="Alpha-D-phosphohexomutase C-terminal" evidence="8">
    <location>
        <begin position="442"/>
        <end position="479"/>
    </location>
</feature>
<evidence type="ECO:0000256" key="7">
    <source>
        <dbReference type="RuleBase" id="RU004326"/>
    </source>
</evidence>
<organism evidence="12 13">
    <name type="scientific">Sphingobium yanoikuyae</name>
    <name type="common">Sphingomonas yanoikuyae</name>
    <dbReference type="NCBI Taxonomy" id="13690"/>
    <lineage>
        <taxon>Bacteria</taxon>
        <taxon>Pseudomonadati</taxon>
        <taxon>Pseudomonadota</taxon>
        <taxon>Alphaproteobacteria</taxon>
        <taxon>Sphingomonadales</taxon>
        <taxon>Sphingomonadaceae</taxon>
        <taxon>Sphingobium</taxon>
    </lineage>
</organism>
<evidence type="ECO:0000259" key="10">
    <source>
        <dbReference type="Pfam" id="PF02879"/>
    </source>
</evidence>
<dbReference type="CDD" id="cd03088">
    <property type="entry name" value="ManB"/>
    <property type="match status" value="1"/>
</dbReference>
<keyword evidence="3" id="KW-0597">Phosphoprotein</keyword>
<dbReference type="Pfam" id="PF02879">
    <property type="entry name" value="PGM_PMM_II"/>
    <property type="match status" value="1"/>
</dbReference>
<dbReference type="SUPFAM" id="SSF55957">
    <property type="entry name" value="Phosphoglucomutase, C-terminal domain"/>
    <property type="match status" value="1"/>
</dbReference>
<keyword evidence="6" id="KW-0413">Isomerase</keyword>
<evidence type="ECO:0000256" key="3">
    <source>
        <dbReference type="ARBA" id="ARBA00022553"/>
    </source>
</evidence>
<dbReference type="Gene3D" id="3.40.120.10">
    <property type="entry name" value="Alpha-D-Glucose-1,6-Bisphosphate, subunit A, domain 3"/>
    <property type="match status" value="3"/>
</dbReference>
<evidence type="ECO:0000256" key="4">
    <source>
        <dbReference type="ARBA" id="ARBA00022723"/>
    </source>
</evidence>
<comment type="caution">
    <text evidence="12">The sequence shown here is derived from an EMBL/GenBank/DDBJ whole genome shotgun (WGS) entry which is preliminary data.</text>
</comment>
<evidence type="ECO:0000256" key="5">
    <source>
        <dbReference type="ARBA" id="ARBA00022842"/>
    </source>
</evidence>
<dbReference type="PANTHER" id="PTHR42946">
    <property type="entry name" value="PHOSPHOHEXOSE MUTASE"/>
    <property type="match status" value="1"/>
</dbReference>
<accession>A0A084EEF7</accession>
<dbReference type="EMBL" id="JGVR01000034">
    <property type="protein sequence ID" value="KEZ16349.1"/>
    <property type="molecule type" value="Genomic_DNA"/>
</dbReference>
<dbReference type="GO" id="GO:0000287">
    <property type="term" value="F:magnesium ion binding"/>
    <property type="evidence" value="ECO:0007669"/>
    <property type="project" value="InterPro"/>
</dbReference>
<dbReference type="InterPro" id="IPR005845">
    <property type="entry name" value="A-D-PHexomutase_a/b/a-II"/>
</dbReference>
<dbReference type="InterPro" id="IPR036900">
    <property type="entry name" value="A-D-PHexomutase_C_sf"/>
</dbReference>
<dbReference type="InterPro" id="IPR016066">
    <property type="entry name" value="A-D-PHexomutase_CS"/>
</dbReference>
<dbReference type="PROSITE" id="PS00710">
    <property type="entry name" value="PGM_PMM"/>
    <property type="match status" value="1"/>
</dbReference>
<protein>
    <submittedName>
        <fullName evidence="12">Phosphomannomutase</fullName>
    </submittedName>
</protein>
<keyword evidence="4 7" id="KW-0479">Metal-binding</keyword>
<dbReference type="eggNOG" id="COG1109">
    <property type="taxonomic scope" value="Bacteria"/>
</dbReference>